<protein>
    <submittedName>
        <fullName evidence="3">GTP-binding protein</fullName>
    </submittedName>
</protein>
<dbReference type="PANTHER" id="PTHR13748">
    <property type="entry name" value="COBW-RELATED"/>
    <property type="match status" value="1"/>
</dbReference>
<evidence type="ECO:0000313" key="4">
    <source>
        <dbReference type="Proteomes" id="UP001163714"/>
    </source>
</evidence>
<dbReference type="PANTHER" id="PTHR13748:SF46">
    <property type="entry name" value="ZINC CHAPERONE YEIR"/>
    <property type="match status" value="1"/>
</dbReference>
<dbReference type="CDD" id="cd03112">
    <property type="entry name" value="CobW-like"/>
    <property type="match status" value="1"/>
</dbReference>
<dbReference type="Pfam" id="PF02492">
    <property type="entry name" value="cobW"/>
    <property type="match status" value="1"/>
</dbReference>
<dbReference type="InterPro" id="IPR011629">
    <property type="entry name" value="CobW-like_C"/>
</dbReference>
<sequence length="353" mass="39030">MITKPIKTNVITGFLGVGKTSLIKQLLANKPNDETWAVLVNEFGEIGVDASLINKTSHNDVFIKEVAGGCLCCAAGVPTQVAINQIIQRAKPDRILIEPTGIGHPQQIIKVLKASNYQQVIDLKATLCLVDARKVADPRYNQHPIFIEQLCIADVIIANKSELYETKDQQALEDFLQQLKLSPVIVEARAHFSSQGLIHSLLEQLDKPQKMRINADVQLANKSTLPKPSLLSAKSAMWEAEDKSSTKPLTANEIHCKTNQGDDFYSVGWLTGVGYCFEFEKLMSWFESFKKPWVLRVKAVMITADGILAVNMVDGQLTLAELDETMDSRVEIISSTQLDAQQLQTQLLGCLVA</sequence>
<dbReference type="Pfam" id="PF07683">
    <property type="entry name" value="CobW_C"/>
    <property type="match status" value="1"/>
</dbReference>
<accession>A0ABT3IC58</accession>
<reference evidence="3" key="1">
    <citation type="submission" date="2022-10" db="EMBL/GenBank/DDBJ databases">
        <title>Shewanella flava sp. nov, isolated from the estuary of the Fenhe River into the Yellow River.</title>
        <authorList>
            <person name="Li Y."/>
        </authorList>
    </citation>
    <scope>NUCLEOTIDE SEQUENCE</scope>
    <source>
        <strain evidence="3">FYR11-62</strain>
    </source>
</reference>
<dbReference type="SMART" id="SM00833">
    <property type="entry name" value="CobW_C"/>
    <property type="match status" value="1"/>
</dbReference>
<dbReference type="InterPro" id="IPR003495">
    <property type="entry name" value="CobW/HypB/UreG_nucleotide-bd"/>
</dbReference>
<evidence type="ECO:0000259" key="2">
    <source>
        <dbReference type="SMART" id="SM00833"/>
    </source>
</evidence>
<dbReference type="InterPro" id="IPR027417">
    <property type="entry name" value="P-loop_NTPase"/>
</dbReference>
<dbReference type="EMBL" id="JAPDMX010000028">
    <property type="protein sequence ID" value="MCW3173643.1"/>
    <property type="molecule type" value="Genomic_DNA"/>
</dbReference>
<keyword evidence="4" id="KW-1185">Reference proteome</keyword>
<evidence type="ECO:0000256" key="1">
    <source>
        <dbReference type="ARBA" id="ARBA00045658"/>
    </source>
</evidence>
<comment type="caution">
    <text evidence="3">The sequence shown here is derived from an EMBL/GenBank/DDBJ whole genome shotgun (WGS) entry which is preliminary data.</text>
</comment>
<evidence type="ECO:0000313" key="3">
    <source>
        <dbReference type="EMBL" id="MCW3173643.1"/>
    </source>
</evidence>
<gene>
    <name evidence="3" type="ORF">OHT75_14270</name>
</gene>
<dbReference type="Proteomes" id="UP001163714">
    <property type="component" value="Unassembled WGS sequence"/>
</dbReference>
<dbReference type="InterPro" id="IPR051316">
    <property type="entry name" value="Zinc-reg_GTPase_activator"/>
</dbReference>
<name>A0ABT3IC58_9GAMM</name>
<proteinExistence type="predicted"/>
<organism evidence="3 4">
    <name type="scientific">Shewanella subflava</name>
    <dbReference type="NCBI Taxonomy" id="2986476"/>
    <lineage>
        <taxon>Bacteria</taxon>
        <taxon>Pseudomonadati</taxon>
        <taxon>Pseudomonadota</taxon>
        <taxon>Gammaproteobacteria</taxon>
        <taxon>Alteromonadales</taxon>
        <taxon>Shewanellaceae</taxon>
        <taxon>Shewanella</taxon>
    </lineage>
</organism>
<feature type="domain" description="CobW C-terminal" evidence="2">
    <location>
        <begin position="266"/>
        <end position="351"/>
    </location>
</feature>
<dbReference type="SUPFAM" id="SSF52540">
    <property type="entry name" value="P-loop containing nucleoside triphosphate hydrolases"/>
    <property type="match status" value="1"/>
</dbReference>
<dbReference type="RefSeq" id="WP_264727727.1">
    <property type="nucleotide sequence ID" value="NZ_JAPDMX010000028.1"/>
</dbReference>
<comment type="function">
    <text evidence="1">Zinc chaperone that directly transfers zinc cofactor to target proteins, thereby activating them. Zinc is transferred from the CXCC motif in the GTPase domain to the zinc binding site in target proteins in a process requiring GTP hydrolysis.</text>
</comment>
<dbReference type="Gene3D" id="3.40.50.300">
    <property type="entry name" value="P-loop containing nucleotide triphosphate hydrolases"/>
    <property type="match status" value="1"/>
</dbReference>